<feature type="domain" description="Hydantoinase A/oxoprolinase" evidence="2">
    <location>
        <begin position="222"/>
        <end position="292"/>
    </location>
</feature>
<dbReference type="Pfam" id="PF19278">
    <property type="entry name" value="Hydant_A_C"/>
    <property type="match status" value="1"/>
</dbReference>
<dbReference type="InterPro" id="IPR049517">
    <property type="entry name" value="ACX-like_C"/>
</dbReference>
<evidence type="ECO:0000256" key="1">
    <source>
        <dbReference type="SAM" id="MobiDB-lite"/>
    </source>
</evidence>
<feature type="region of interest" description="Disordered" evidence="1">
    <location>
        <begin position="279"/>
        <end position="365"/>
    </location>
</feature>
<dbReference type="OrthoDB" id="8261at2157"/>
<dbReference type="Proteomes" id="UP000011519">
    <property type="component" value="Unassembled WGS sequence"/>
</dbReference>
<feature type="compositionally biased region" description="Gly residues" evidence="1">
    <location>
        <begin position="287"/>
        <end position="303"/>
    </location>
</feature>
<dbReference type="AlphaFoldDB" id="M0A3R2"/>
<organism evidence="5 6">
    <name type="scientific">Natrialba hulunbeirensis JCM 10989</name>
    <dbReference type="NCBI Taxonomy" id="1227493"/>
    <lineage>
        <taxon>Archaea</taxon>
        <taxon>Methanobacteriati</taxon>
        <taxon>Methanobacteriota</taxon>
        <taxon>Stenosarchaea group</taxon>
        <taxon>Halobacteria</taxon>
        <taxon>Halobacteriales</taxon>
        <taxon>Natrialbaceae</taxon>
        <taxon>Natrialba</taxon>
    </lineage>
</organism>
<feature type="domain" description="Acetophenone carboxylase-like C-terminal" evidence="4">
    <location>
        <begin position="559"/>
        <end position="713"/>
    </location>
</feature>
<keyword evidence="6" id="KW-1185">Reference proteome</keyword>
<name>M0A3R2_9EURY</name>
<comment type="caution">
    <text evidence="5">The sequence shown here is derived from an EMBL/GenBank/DDBJ whole genome shotgun (WGS) entry which is preliminary data.</text>
</comment>
<dbReference type="GO" id="GO:0006749">
    <property type="term" value="P:glutathione metabolic process"/>
    <property type="evidence" value="ECO:0007669"/>
    <property type="project" value="TreeGrafter"/>
</dbReference>
<dbReference type="GO" id="GO:0017168">
    <property type="term" value="F:5-oxoprolinase (ATP-hydrolyzing) activity"/>
    <property type="evidence" value="ECO:0007669"/>
    <property type="project" value="TreeGrafter"/>
</dbReference>
<dbReference type="PATRIC" id="fig|1227493.4.peg.1531"/>
<sequence>MTRRGTAAHDSTTRTRSQPRSRPRTRTRIGVDVGGTFTDVALSVDDDLVTAKVPSTDPQHVGVLEGIEKACADASIDPAEIDDFSHAMTVSVNALLERDGAETALVTTAGFRDVLEIGRQDRPSLYDLDAEKPAPLVPRERRFEVDERTTAEGVEKPVDPDEVRDLAANLREADVEAVAVSLLHAYADPSNERQVADILREELSVPVSASHEVLAEFREFERTSTTTVDAYVRPAIDRYIGRLVEQADDAGIPEPQIMQANGGTAAPETVREHAVTTTLSGPAAGVVGAGATVGGSSGSGDNGDTGDNTDNDDSTDNGDNGDSNDPADAANETPQGLVTFDMGGTSSDVSLVRDGRAERTTDAEIDGLPIRTPMVDVNTVGAGGGSIAWVDAGGALRVGPESAGAQPGPACYGRGGTRPTVTDANVVLGYIGPETALGGEMTLDVEAAHDALDRLAEEARLDGALEAARGVYRVANATMTRTIRSVTVERGHDPREFALVAFGGAGPMHAAALADALSVERVLVPRPGGVLSAFGLLAADESHDAVRTVGVALESASPATISEVYDDLVDDVLADVSDPGAAQLERAADCRYAGQSFELTVPVSAEGTFDADAVADRFHEAHERTYGYALDERVEVVNLRTTATVPGAEPTVRHEGGGDAVVGTRTAHFPGADEEQGEATVYERDQLAPGATIDGPAVLEQAESTTVVPPGWAGEILPDGTLAMTRTEVREE</sequence>
<dbReference type="InterPro" id="IPR008040">
    <property type="entry name" value="Hydant_A_N"/>
</dbReference>
<dbReference type="RefSeq" id="WP_006652762.1">
    <property type="nucleotide sequence ID" value="NZ_AOIM01000019.1"/>
</dbReference>
<feature type="compositionally biased region" description="Basic and acidic residues" evidence="1">
    <location>
        <begin position="351"/>
        <end position="362"/>
    </location>
</feature>
<evidence type="ECO:0000313" key="6">
    <source>
        <dbReference type="Proteomes" id="UP000011519"/>
    </source>
</evidence>
<feature type="domain" description="Hydantoinase/oxoprolinase N-terminal" evidence="3">
    <location>
        <begin position="28"/>
        <end position="202"/>
    </location>
</feature>
<evidence type="ECO:0000259" key="2">
    <source>
        <dbReference type="Pfam" id="PF01968"/>
    </source>
</evidence>
<evidence type="ECO:0000259" key="3">
    <source>
        <dbReference type="Pfam" id="PF05378"/>
    </source>
</evidence>
<proteinExistence type="predicted"/>
<feature type="region of interest" description="Disordered" evidence="1">
    <location>
        <begin position="1"/>
        <end position="27"/>
    </location>
</feature>
<evidence type="ECO:0000313" key="5">
    <source>
        <dbReference type="EMBL" id="ELY92492.1"/>
    </source>
</evidence>
<feature type="domain" description="Hydantoinase A/oxoprolinase" evidence="2">
    <location>
        <begin position="335"/>
        <end position="543"/>
    </location>
</feature>
<dbReference type="PANTHER" id="PTHR11365:SF23">
    <property type="entry name" value="HYPOTHETICAL 5-OXOPROLINASE (EUROFUNG)-RELATED"/>
    <property type="match status" value="1"/>
</dbReference>
<reference evidence="5 6" key="1">
    <citation type="journal article" date="2014" name="PLoS Genet.">
        <title>Phylogenetically driven sequencing of extremely halophilic archaea reveals strategies for static and dynamic osmo-response.</title>
        <authorList>
            <person name="Becker E.A."/>
            <person name="Seitzer P.M."/>
            <person name="Tritt A."/>
            <person name="Larsen D."/>
            <person name="Krusor M."/>
            <person name="Yao A.I."/>
            <person name="Wu D."/>
            <person name="Madern D."/>
            <person name="Eisen J.A."/>
            <person name="Darling A.E."/>
            <person name="Facciotti M.T."/>
        </authorList>
    </citation>
    <scope>NUCLEOTIDE SEQUENCE [LARGE SCALE GENOMIC DNA]</scope>
    <source>
        <strain evidence="5 6">JCM 10989</strain>
    </source>
</reference>
<dbReference type="EMBL" id="AOIM01000019">
    <property type="protein sequence ID" value="ELY92492.1"/>
    <property type="molecule type" value="Genomic_DNA"/>
</dbReference>
<dbReference type="InterPro" id="IPR002821">
    <property type="entry name" value="Hydantoinase_A"/>
</dbReference>
<evidence type="ECO:0000259" key="4">
    <source>
        <dbReference type="Pfam" id="PF19278"/>
    </source>
</evidence>
<dbReference type="STRING" id="1227493.C483_07714"/>
<dbReference type="Pfam" id="PF01968">
    <property type="entry name" value="Hydantoinase_A"/>
    <property type="match status" value="2"/>
</dbReference>
<dbReference type="InterPro" id="IPR045079">
    <property type="entry name" value="Oxoprolinase-like"/>
</dbReference>
<dbReference type="PANTHER" id="PTHR11365">
    <property type="entry name" value="5-OXOPROLINASE RELATED"/>
    <property type="match status" value="1"/>
</dbReference>
<feature type="compositionally biased region" description="Basic residues" evidence="1">
    <location>
        <begin position="17"/>
        <end position="27"/>
    </location>
</feature>
<dbReference type="Pfam" id="PF05378">
    <property type="entry name" value="Hydant_A_N"/>
    <property type="match status" value="1"/>
</dbReference>
<protein>
    <submittedName>
        <fullName evidence="5">5-oxoprolinase</fullName>
    </submittedName>
</protein>
<feature type="compositionally biased region" description="Acidic residues" evidence="1">
    <location>
        <begin position="307"/>
        <end position="316"/>
    </location>
</feature>
<dbReference type="GO" id="GO:0005829">
    <property type="term" value="C:cytosol"/>
    <property type="evidence" value="ECO:0007669"/>
    <property type="project" value="TreeGrafter"/>
</dbReference>
<accession>M0A3R2</accession>
<gene>
    <name evidence="5" type="ORF">C483_07714</name>
</gene>